<evidence type="ECO:0000256" key="3">
    <source>
        <dbReference type="ARBA" id="ARBA00022448"/>
    </source>
</evidence>
<dbReference type="Pfam" id="PF03611">
    <property type="entry name" value="EIIC-GAT"/>
    <property type="match status" value="1"/>
</dbReference>
<evidence type="ECO:0000256" key="12">
    <source>
        <dbReference type="ARBA" id="ARBA00039702"/>
    </source>
</evidence>
<dbReference type="InterPro" id="IPR051562">
    <property type="entry name" value="Ascorbate-PTS_EIIC"/>
</dbReference>
<dbReference type="Proteomes" id="UP000674938">
    <property type="component" value="Unassembled WGS sequence"/>
</dbReference>
<feature type="transmembrane region" description="Helical" evidence="14">
    <location>
        <begin position="82"/>
        <end position="104"/>
    </location>
</feature>
<evidence type="ECO:0000313" key="16">
    <source>
        <dbReference type="Proteomes" id="UP000674938"/>
    </source>
</evidence>
<feature type="transmembrane region" description="Helical" evidence="14">
    <location>
        <begin position="141"/>
        <end position="160"/>
    </location>
</feature>
<dbReference type="GO" id="GO:0009401">
    <property type="term" value="P:phosphoenolpyruvate-dependent sugar phosphotransferase system"/>
    <property type="evidence" value="ECO:0007669"/>
    <property type="project" value="UniProtKB-KW"/>
</dbReference>
<comment type="similarity">
    <text evidence="11">Belongs to the UlaA family.</text>
</comment>
<dbReference type="EMBL" id="JAEEGA010000004">
    <property type="protein sequence ID" value="MBP1040954.1"/>
    <property type="molecule type" value="Genomic_DNA"/>
</dbReference>
<evidence type="ECO:0000256" key="1">
    <source>
        <dbReference type="ARBA" id="ARBA00004651"/>
    </source>
</evidence>
<comment type="function">
    <text evidence="10">The phosphoenolpyruvate-dependent sugar phosphotransferase system (sugar PTS), a major carbohydrate active transport system, catalyzes the phosphorylation of incoming sugar substrates concomitantly with their translocation across the cell membrane. The enzyme II UlaABC PTS system is involved in ascorbate transport.</text>
</comment>
<evidence type="ECO:0000256" key="10">
    <source>
        <dbReference type="ARBA" id="ARBA00037387"/>
    </source>
</evidence>
<accession>A0A940P3P7</accession>
<dbReference type="PANTHER" id="PTHR33843:SF4">
    <property type="entry name" value="ASCORBATE-SPECIFIC PTS SYSTEM EIIC COMPONENT"/>
    <property type="match status" value="1"/>
</dbReference>
<evidence type="ECO:0000256" key="9">
    <source>
        <dbReference type="ARBA" id="ARBA00023136"/>
    </source>
</evidence>
<keyword evidence="3" id="KW-0813">Transport</keyword>
<keyword evidence="5" id="KW-0762">Sugar transport</keyword>
<comment type="subcellular location">
    <subcellularLocation>
        <location evidence="1">Cell membrane</location>
        <topology evidence="1">Multi-pass membrane protein</topology>
    </subcellularLocation>
</comment>
<proteinExistence type="inferred from homology"/>
<keyword evidence="9 14" id="KW-0472">Membrane</keyword>
<evidence type="ECO:0000256" key="5">
    <source>
        <dbReference type="ARBA" id="ARBA00022597"/>
    </source>
</evidence>
<feature type="transmembrane region" description="Helical" evidence="14">
    <location>
        <begin position="252"/>
        <end position="271"/>
    </location>
</feature>
<dbReference type="PANTHER" id="PTHR33843">
    <property type="entry name" value="ASCORBATE-SPECIFIC PTS SYSTEM EIIC COMPONENT"/>
    <property type="match status" value="1"/>
</dbReference>
<evidence type="ECO:0000256" key="13">
    <source>
        <dbReference type="ARBA" id="ARBA00042859"/>
    </source>
</evidence>
<evidence type="ECO:0000256" key="8">
    <source>
        <dbReference type="ARBA" id="ARBA00022989"/>
    </source>
</evidence>
<reference evidence="15" key="1">
    <citation type="submission" date="2020-12" db="EMBL/GenBank/DDBJ databases">
        <title>Vagococcus allomyrinae sp. nov. and Enterococcus lavae sp. nov., isolated from the larvae of Allomyrina dichotoma.</title>
        <authorList>
            <person name="Lee S.D."/>
        </authorList>
    </citation>
    <scope>NUCLEOTIDE SEQUENCE</scope>
    <source>
        <strain evidence="15">BWB3-3</strain>
    </source>
</reference>
<feature type="transmembrane region" description="Helical" evidence="14">
    <location>
        <begin position="221"/>
        <end position="240"/>
    </location>
</feature>
<evidence type="ECO:0000256" key="2">
    <source>
        <dbReference type="ARBA" id="ARBA00011738"/>
    </source>
</evidence>
<evidence type="ECO:0000256" key="6">
    <source>
        <dbReference type="ARBA" id="ARBA00022683"/>
    </source>
</evidence>
<feature type="transmembrane region" description="Helical" evidence="14">
    <location>
        <begin position="6"/>
        <end position="27"/>
    </location>
</feature>
<evidence type="ECO:0000256" key="7">
    <source>
        <dbReference type="ARBA" id="ARBA00022692"/>
    </source>
</evidence>
<feature type="transmembrane region" description="Helical" evidence="14">
    <location>
        <begin position="333"/>
        <end position="355"/>
    </location>
</feature>
<feature type="transmembrane region" description="Helical" evidence="14">
    <location>
        <begin position="367"/>
        <end position="386"/>
    </location>
</feature>
<evidence type="ECO:0000256" key="4">
    <source>
        <dbReference type="ARBA" id="ARBA00022475"/>
    </source>
</evidence>
<evidence type="ECO:0000256" key="14">
    <source>
        <dbReference type="SAM" id="Phobius"/>
    </source>
</evidence>
<keyword evidence="7 14" id="KW-0812">Transmembrane</keyword>
<evidence type="ECO:0000256" key="11">
    <source>
        <dbReference type="ARBA" id="ARBA00038218"/>
    </source>
</evidence>
<keyword evidence="4" id="KW-1003">Cell membrane</keyword>
<evidence type="ECO:0000313" key="15">
    <source>
        <dbReference type="EMBL" id="MBP1040954.1"/>
    </source>
</evidence>
<sequence>MLAFITGILSTPAFILGIIAAVGLAALRKSSSDIIKGTLKTIFGFIMLQQGSSIIVSSLVPFSQMFENAFKLTGVIAEDNAIAAAVQTVLGTETSLILVFGFIINVILARVTKWKYIFLTGHMMFSFAATMAILFDQMGINGWQAIALGSLIQGLASVIFPAMAQPFVRKVTNNDSVGFGFWGSSLVWFSGWVGGKLGNKEHSTETMNVPKQLDFLKEMSILMGLVMSVIYLITSVFVSPKLMNELAGGQSIPLFAIMQAFTFVVGILILLQGVRMFLGELVPAFKGISEKLVPGAKPALDVPVFYSFAPTATTIGFLFAVLGGLLATLVSTMLPVVVLPSVIGLFFMGGAAGVFGNAMGGRRGAVIAGFVLGFLFQMIVAVAYPILDLSGYGISGLWFASTDAIIVVVIVRLIGTLFGIGI</sequence>
<gene>
    <name evidence="15" type="ORF">I6N95_08050</name>
</gene>
<dbReference type="RefSeq" id="WP_209526533.1">
    <property type="nucleotide sequence ID" value="NZ_JAEEGA010000004.1"/>
</dbReference>
<feature type="transmembrane region" description="Helical" evidence="14">
    <location>
        <begin position="116"/>
        <end position="135"/>
    </location>
</feature>
<keyword evidence="6" id="KW-0598">Phosphotransferase system</keyword>
<name>A0A940P3P7_9ENTE</name>
<dbReference type="GO" id="GO:0005886">
    <property type="term" value="C:plasma membrane"/>
    <property type="evidence" value="ECO:0007669"/>
    <property type="project" value="UniProtKB-SubCell"/>
</dbReference>
<keyword evidence="8 14" id="KW-1133">Transmembrane helix</keyword>
<dbReference type="NCBIfam" id="NF006920">
    <property type="entry name" value="PRK09410.1-2"/>
    <property type="match status" value="1"/>
</dbReference>
<comment type="subunit">
    <text evidence="2">Homodimer.</text>
</comment>
<organism evidence="15 16">
    <name type="scientific">Vagococcus allomyrinae</name>
    <dbReference type="NCBI Taxonomy" id="2794353"/>
    <lineage>
        <taxon>Bacteria</taxon>
        <taxon>Bacillati</taxon>
        <taxon>Bacillota</taxon>
        <taxon>Bacilli</taxon>
        <taxon>Lactobacillales</taxon>
        <taxon>Enterococcaceae</taxon>
        <taxon>Vagococcus</taxon>
    </lineage>
</organism>
<protein>
    <recommendedName>
        <fullName evidence="12">Ascorbate-specific PTS system EIIC component</fullName>
    </recommendedName>
    <alternativeName>
        <fullName evidence="13">Ascorbate-specific permease IIC component UlaA</fullName>
    </alternativeName>
</protein>
<keyword evidence="16" id="KW-1185">Reference proteome</keyword>
<dbReference type="NCBIfam" id="NF009553">
    <property type="entry name" value="PRK12997.1-5"/>
    <property type="match status" value="1"/>
</dbReference>
<feature type="transmembrane region" description="Helical" evidence="14">
    <location>
        <begin position="398"/>
        <end position="420"/>
    </location>
</feature>
<dbReference type="InterPro" id="IPR004703">
    <property type="entry name" value="PTS_sugar-sp_permease"/>
</dbReference>
<feature type="transmembrane region" description="Helical" evidence="14">
    <location>
        <begin position="304"/>
        <end position="327"/>
    </location>
</feature>
<dbReference type="AlphaFoldDB" id="A0A940P3P7"/>
<feature type="transmembrane region" description="Helical" evidence="14">
    <location>
        <begin position="39"/>
        <end position="62"/>
    </location>
</feature>
<comment type="caution">
    <text evidence="15">The sequence shown here is derived from an EMBL/GenBank/DDBJ whole genome shotgun (WGS) entry which is preliminary data.</text>
</comment>